<organism evidence="5 6">
    <name type="scientific">Brachionus plicatilis</name>
    <name type="common">Marine rotifer</name>
    <name type="synonym">Brachionus muelleri</name>
    <dbReference type="NCBI Taxonomy" id="10195"/>
    <lineage>
        <taxon>Eukaryota</taxon>
        <taxon>Metazoa</taxon>
        <taxon>Spiralia</taxon>
        <taxon>Gnathifera</taxon>
        <taxon>Rotifera</taxon>
        <taxon>Eurotatoria</taxon>
        <taxon>Monogononta</taxon>
        <taxon>Pseudotrocha</taxon>
        <taxon>Ploima</taxon>
        <taxon>Brachionidae</taxon>
        <taxon>Brachionus</taxon>
    </lineage>
</organism>
<protein>
    <submittedName>
        <fullName evidence="5">Golgin subfamily A member 1</fullName>
    </submittedName>
</protein>
<evidence type="ECO:0000313" key="6">
    <source>
        <dbReference type="Proteomes" id="UP000276133"/>
    </source>
</evidence>
<name>A0A3M7RES9_BRAPC</name>
<dbReference type="Pfam" id="PF01465">
    <property type="entry name" value="GRIP"/>
    <property type="match status" value="1"/>
</dbReference>
<feature type="coiled-coil region" evidence="2">
    <location>
        <begin position="96"/>
        <end position="190"/>
    </location>
</feature>
<dbReference type="PANTHER" id="PTHR23157">
    <property type="entry name" value="GRIP AND COILED-COIL DOMAIN-CONTAINING PROTEIN 1"/>
    <property type="match status" value="1"/>
</dbReference>
<feature type="compositionally biased region" description="Polar residues" evidence="3">
    <location>
        <begin position="44"/>
        <end position="63"/>
    </location>
</feature>
<keyword evidence="1 2" id="KW-0175">Coiled coil</keyword>
<dbReference type="PROSITE" id="PS50913">
    <property type="entry name" value="GRIP"/>
    <property type="match status" value="1"/>
</dbReference>
<reference evidence="5 6" key="1">
    <citation type="journal article" date="2018" name="Sci. Rep.">
        <title>Genomic signatures of local adaptation to the degree of environmental predictability in rotifers.</title>
        <authorList>
            <person name="Franch-Gras L."/>
            <person name="Hahn C."/>
            <person name="Garcia-Roger E.M."/>
            <person name="Carmona M.J."/>
            <person name="Serra M."/>
            <person name="Gomez A."/>
        </authorList>
    </citation>
    <scope>NUCLEOTIDE SEQUENCE [LARGE SCALE GENOMIC DNA]</scope>
    <source>
        <strain evidence="5">HYR1</strain>
    </source>
</reference>
<dbReference type="OrthoDB" id="5848685at2759"/>
<dbReference type="AlphaFoldDB" id="A0A3M7RES9"/>
<dbReference type="InterPro" id="IPR051952">
    <property type="entry name" value="Golgi-autophagy_related"/>
</dbReference>
<feature type="region of interest" description="Disordered" evidence="3">
    <location>
        <begin position="1"/>
        <end position="91"/>
    </location>
</feature>
<sequence length="388" mass="44718">MFNKFKTQLSENSSFGSSPSTLNLAKTNRKNSTKKLEPVESGVSEDNQSSDDNLSQKSQQNTDHSNNQSLNSNSSSHQNVDISNGHGDKDSFTAYKTQLQELNQSLLKEIDNLHTEINQKNAENGELRAELVRYKNMLIDKENKLNFEIENSQIIMEEYENKINHLIDEKEDLVIKNAELSEKYESLKLLNTKQPEPTSFSHSFELENTKITKNSSISSDFSDEIKSLRDELNEKNKTIKNLQHRLNDLKKTLQKELKYHMLPNEKKNLSLSETPNVRQNETINDEISPVTSNTSLLHHNNCMSEKGSNKCHNTILKKNHSLDMSILHDDVNFKYLKHVVLKFLTSREYEAIHLVKALSVLLNLSKDEEKIIKNTLEWKMSWFGIKPK</sequence>
<keyword evidence="6" id="KW-1185">Reference proteome</keyword>
<proteinExistence type="predicted"/>
<dbReference type="InterPro" id="IPR000237">
    <property type="entry name" value="GRIP_dom"/>
</dbReference>
<feature type="compositionally biased region" description="Polar residues" evidence="3">
    <location>
        <begin position="1"/>
        <end position="26"/>
    </location>
</feature>
<dbReference type="Proteomes" id="UP000276133">
    <property type="component" value="Unassembled WGS sequence"/>
</dbReference>
<evidence type="ECO:0000256" key="2">
    <source>
        <dbReference type="SAM" id="Coils"/>
    </source>
</evidence>
<feature type="compositionally biased region" description="Low complexity" evidence="3">
    <location>
        <begin position="64"/>
        <end position="79"/>
    </location>
</feature>
<dbReference type="EMBL" id="REGN01003547">
    <property type="protein sequence ID" value="RNA22027.1"/>
    <property type="molecule type" value="Genomic_DNA"/>
</dbReference>
<evidence type="ECO:0000313" key="5">
    <source>
        <dbReference type="EMBL" id="RNA22027.1"/>
    </source>
</evidence>
<accession>A0A3M7RES9</accession>
<evidence type="ECO:0000259" key="4">
    <source>
        <dbReference type="PROSITE" id="PS50913"/>
    </source>
</evidence>
<feature type="domain" description="GRIP" evidence="4">
    <location>
        <begin position="326"/>
        <end position="375"/>
    </location>
</feature>
<evidence type="ECO:0000256" key="1">
    <source>
        <dbReference type="ARBA" id="ARBA00023054"/>
    </source>
</evidence>
<evidence type="ECO:0000256" key="3">
    <source>
        <dbReference type="SAM" id="MobiDB-lite"/>
    </source>
</evidence>
<dbReference type="STRING" id="10195.A0A3M7RES9"/>
<comment type="caution">
    <text evidence="5">The sequence shown here is derived from an EMBL/GenBank/DDBJ whole genome shotgun (WGS) entry which is preliminary data.</text>
</comment>
<feature type="coiled-coil region" evidence="2">
    <location>
        <begin position="218"/>
        <end position="259"/>
    </location>
</feature>
<dbReference type="GO" id="GO:0005794">
    <property type="term" value="C:Golgi apparatus"/>
    <property type="evidence" value="ECO:0007669"/>
    <property type="project" value="TreeGrafter"/>
</dbReference>
<dbReference type="PANTHER" id="PTHR23157:SF24">
    <property type="entry name" value="GOLGIN SUBFAMILY A MEMBER 1"/>
    <property type="match status" value="1"/>
</dbReference>
<gene>
    <name evidence="5" type="ORF">BpHYR1_032960</name>
</gene>
<dbReference type="SMART" id="SM00755">
    <property type="entry name" value="Grip"/>
    <property type="match status" value="1"/>
</dbReference>